<dbReference type="PATRIC" id="fig|52.7.peg.4909"/>
<protein>
    <recommendedName>
        <fullName evidence="5 16">Isoleucine--tRNA ligase</fullName>
        <ecNumber evidence="5 16">6.1.1.5</ecNumber>
    </recommendedName>
</protein>
<evidence type="ECO:0000256" key="13">
    <source>
        <dbReference type="ARBA" id="ARBA00023146"/>
    </source>
</evidence>
<dbReference type="EMBL" id="CP012159">
    <property type="protein sequence ID" value="AKT40300.1"/>
    <property type="molecule type" value="Genomic_DNA"/>
</dbReference>
<evidence type="ECO:0000256" key="1">
    <source>
        <dbReference type="ARBA" id="ARBA00001947"/>
    </source>
</evidence>
<evidence type="ECO:0000256" key="11">
    <source>
        <dbReference type="ARBA" id="ARBA00022840"/>
    </source>
</evidence>
<dbReference type="GO" id="GO:0005524">
    <property type="term" value="F:ATP binding"/>
    <property type="evidence" value="ECO:0007669"/>
    <property type="project" value="UniProtKB-KW"/>
</dbReference>
<dbReference type="SUPFAM" id="SSF50677">
    <property type="entry name" value="ValRS/IleRS/LeuRS editing domain"/>
    <property type="match status" value="1"/>
</dbReference>
<dbReference type="FunFam" id="3.40.50.620:FF:000063">
    <property type="entry name" value="Isoleucine--tRNA ligase"/>
    <property type="match status" value="1"/>
</dbReference>
<keyword evidence="9" id="KW-0547">Nucleotide-binding</keyword>
<keyword evidence="13 19" id="KW-0030">Aminoacyl-tRNA synthetase</keyword>
<comment type="similarity">
    <text evidence="3">Belongs to the class-I aminoacyl-tRNA synthetase family. IleS type 2 subfamily.</text>
</comment>
<dbReference type="GO" id="GO:0004822">
    <property type="term" value="F:isoleucine-tRNA ligase activity"/>
    <property type="evidence" value="ECO:0007669"/>
    <property type="project" value="UniProtKB-UniRule"/>
</dbReference>
<evidence type="ECO:0000256" key="12">
    <source>
        <dbReference type="ARBA" id="ARBA00022917"/>
    </source>
</evidence>
<dbReference type="RefSeq" id="WP_050432250.1">
    <property type="nucleotide sequence ID" value="NZ_CP012159.1"/>
</dbReference>
<dbReference type="NCBIfam" id="TIGR00392">
    <property type="entry name" value="ileS"/>
    <property type="match status" value="1"/>
</dbReference>
<keyword evidence="12" id="KW-0648">Protein biosynthesis</keyword>
<dbReference type="GO" id="GO:0002161">
    <property type="term" value="F:aminoacyl-tRNA deacylase activity"/>
    <property type="evidence" value="ECO:0007669"/>
    <property type="project" value="InterPro"/>
</dbReference>
<dbReference type="Pfam" id="PF00133">
    <property type="entry name" value="tRNA-synt_1"/>
    <property type="match status" value="1"/>
</dbReference>
<dbReference type="Pfam" id="PF08264">
    <property type="entry name" value="Anticodon_1"/>
    <property type="match status" value="1"/>
</dbReference>
<keyword evidence="6" id="KW-0963">Cytoplasm</keyword>
<evidence type="ECO:0000256" key="8">
    <source>
        <dbReference type="ARBA" id="ARBA00022723"/>
    </source>
</evidence>
<evidence type="ECO:0000256" key="14">
    <source>
        <dbReference type="ARBA" id="ARBA00025217"/>
    </source>
</evidence>
<evidence type="ECO:0000313" key="20">
    <source>
        <dbReference type="Proteomes" id="UP000067626"/>
    </source>
</evidence>
<evidence type="ECO:0000256" key="3">
    <source>
        <dbReference type="ARBA" id="ARBA00007078"/>
    </source>
</evidence>
<dbReference type="KEGG" id="ccro:CMC5_044530"/>
<keyword evidence="7" id="KW-0436">Ligase</keyword>
<dbReference type="InterPro" id="IPR002300">
    <property type="entry name" value="aa-tRNA-synth_Ia"/>
</dbReference>
<proteinExistence type="inferred from homology"/>
<reference evidence="19 20" key="1">
    <citation type="submission" date="2015-07" db="EMBL/GenBank/DDBJ databases">
        <title>Genome analysis of myxobacterium Chondromyces crocatus Cm c5 reveals a high potential for natural compound synthesis and the genetic basis for the loss of fruiting body formation.</title>
        <authorList>
            <person name="Zaburannyi N."/>
            <person name="Bunk B."/>
            <person name="Maier J."/>
            <person name="Overmann J."/>
            <person name="Mueller R."/>
        </authorList>
    </citation>
    <scope>NUCLEOTIDE SEQUENCE [LARGE SCALE GENOMIC DNA]</scope>
    <source>
        <strain evidence="19 20">Cm c5</strain>
    </source>
</reference>
<evidence type="ECO:0000256" key="7">
    <source>
        <dbReference type="ARBA" id="ARBA00022598"/>
    </source>
</evidence>
<sequence length="1266" mass="140839">MSGDPSTPTSESASGLFDKVPTEINFPAEESTILAFWKQERVFEKTLSAETRATGPSRGTFVFYEGPPTANGMPHNGHVLTRAVKDVFPRYKTMCGYDVPRKAGWDTHGLPVEVEVEKELRIHGKADIEAYGVKPFISRCIASVFRYTEAWESLTDKVGFWVDLDKAYVTYHKSYVESVWWALAELHRKGLLYQGEKVVWWWAQGGTALSSAEVGQGYKTVDDPSVYVAFPLVDEPGTALAVWTTTPWTLSSNMYAAVRADFTYAVVDAGEALPGVKQLIVASGLREALEKKLGRPLPVLRETSGAELIGKKYKAPFDLFAASAAPFPVVHSVIGADFVTLDAGTGIVHVAPAFGEDDHSAHRAQLKKDHTLPLFNAVKPDGTFIDAMGKYAGRWVKACDKELSADLKERGLLVHAETYRHEYPFCWRADDDPLIQYARPAWYIRTTALIDRAIENNQTVQWLPEHIKTGRFGDFLANNVDWALSRERYWGTPLNIWICTKDREHRHAPASVSEIEQLNPQAFAHFHAAKQADPSLNDNLIVHKPWIDEVTFPCPTCGAEMRRVPDVIDAWFDSGAMPFAQWGFPHVQGSKELFDRAFPADFISEAIDQTRGWFYSLLMISTLVFDEETQARLGLSRVRSYPHPYQTCVVLGHVGDREGKKESKSKGNYTPPEVILDRVRMEFAAARVGEVKGAQPRDGVALIAREDFEGLDLAGESARVVLYRADRTGEPVTMELRPQKGMPRRIVALADADLTRLGLTPRENPLSVMPNDVLRLASEQRVFIEDPSTPAPGADAFRWFFYAASPSWTNTRHSLTNVRGYQKEFAIKLRNVYSFFTIYANIDGFSPAEGNPDAKGTTPTDLAKSAGYRPAKERSLLDRWMLSELSLATREVTGHLDAYHLYEAAQRLVDLVDALSNWYVRRSRSRFWAAEGMESAAGAASQATAEQDKRDAYFTLYEVLVALAKLSAPFTPFQAEALYQNLVRRPWPTSQPGSVHLCAFPQADEAAIDEGLAQEVRTVRDLVSLGLQVRTAHKLKVRQPLGRADIVLSDQSLTAALQREENAWLIRDELNMKELRFLKPGEEGAEVRYVLKPNFRALGPKLGKKVQLAKQALAKADASALRTQLALEGKVPLDLEGERIELGPEEIEVAVEASEGFAAAGGRVGVVVLHTALTDALRDEGLGRELLSRVQGLRKELDLGFTERIRLAIDGSERVKRVADAWRETLQQEALAIAVELKADAVIGERRELTVDGEALILVLGRVSNP</sequence>
<name>A0A0K1EHG1_CHOCO</name>
<gene>
    <name evidence="19" type="ORF">CMC5_044530</name>
</gene>
<dbReference type="InterPro" id="IPR033709">
    <property type="entry name" value="Anticodon_Ile_ABEc"/>
</dbReference>
<evidence type="ECO:0000259" key="18">
    <source>
        <dbReference type="Pfam" id="PF08264"/>
    </source>
</evidence>
<comment type="cofactor">
    <cofactor evidence="1">
        <name>Zn(2+)</name>
        <dbReference type="ChEBI" id="CHEBI:29105"/>
    </cofactor>
</comment>
<dbReference type="GO" id="GO:0006428">
    <property type="term" value="P:isoleucyl-tRNA aminoacylation"/>
    <property type="evidence" value="ECO:0007669"/>
    <property type="project" value="UniProtKB-UniRule"/>
</dbReference>
<dbReference type="GO" id="GO:0046872">
    <property type="term" value="F:metal ion binding"/>
    <property type="evidence" value="ECO:0007669"/>
    <property type="project" value="UniProtKB-KW"/>
</dbReference>
<dbReference type="InterPro" id="IPR002301">
    <property type="entry name" value="Ile-tRNA-ligase"/>
</dbReference>
<feature type="domain" description="Aminoacyl-tRNA synthetase class Ia" evidence="17">
    <location>
        <begin position="33"/>
        <end position="726"/>
    </location>
</feature>
<dbReference type="InterPro" id="IPR009008">
    <property type="entry name" value="Val/Leu/Ile-tRNA-synth_edit"/>
</dbReference>
<comment type="function">
    <text evidence="14">Catalyzes the attachment of isoleucine to tRNA(Ile). As IleRS can inadvertently accommodate and process structurally similar amino acids such as valine, to avoid such errors it has two additional distinct tRNA(Ile)-dependent editing activities. One activity is designated as 'pretransfer' editing and involves the hydrolysis of activated Val-AMP. The other activity is designated 'posttransfer' editing and involves deacylation of mischarged Val-tRNA(Ile).</text>
</comment>
<evidence type="ECO:0000256" key="15">
    <source>
        <dbReference type="ARBA" id="ARBA00048359"/>
    </source>
</evidence>
<dbReference type="InterPro" id="IPR013155">
    <property type="entry name" value="M/V/L/I-tRNA-synth_anticd-bd"/>
</dbReference>
<evidence type="ECO:0000256" key="9">
    <source>
        <dbReference type="ARBA" id="ARBA00022741"/>
    </source>
</evidence>
<accession>A0A0K1EHG1</accession>
<dbReference type="PANTHER" id="PTHR42780">
    <property type="entry name" value="SOLEUCYL-TRNA SYNTHETASE"/>
    <property type="match status" value="1"/>
</dbReference>
<dbReference type="AlphaFoldDB" id="A0A0K1EHG1"/>
<dbReference type="PRINTS" id="PR00984">
    <property type="entry name" value="TRNASYNTHILE"/>
</dbReference>
<dbReference type="SUPFAM" id="SSF52374">
    <property type="entry name" value="Nucleotidylyl transferase"/>
    <property type="match status" value="1"/>
</dbReference>
<dbReference type="InterPro" id="IPR023586">
    <property type="entry name" value="Ile-tRNA-ligase_type2"/>
</dbReference>
<dbReference type="Proteomes" id="UP000067626">
    <property type="component" value="Chromosome"/>
</dbReference>
<dbReference type="Gene3D" id="1.10.730.10">
    <property type="entry name" value="Isoleucyl-tRNA Synthetase, Domain 1"/>
    <property type="match status" value="1"/>
</dbReference>
<evidence type="ECO:0000313" key="19">
    <source>
        <dbReference type="EMBL" id="AKT40300.1"/>
    </source>
</evidence>
<dbReference type="PANTHER" id="PTHR42780:SF1">
    <property type="entry name" value="ISOLEUCINE--TRNA LIGASE, CYTOPLASMIC"/>
    <property type="match status" value="1"/>
</dbReference>
<keyword evidence="10" id="KW-0862">Zinc</keyword>
<dbReference type="Gene3D" id="3.40.50.620">
    <property type="entry name" value="HUPs"/>
    <property type="match status" value="2"/>
</dbReference>
<evidence type="ECO:0000256" key="16">
    <source>
        <dbReference type="NCBIfam" id="TIGR00392"/>
    </source>
</evidence>
<evidence type="ECO:0000256" key="5">
    <source>
        <dbReference type="ARBA" id="ARBA00013165"/>
    </source>
</evidence>
<dbReference type="InterPro" id="IPR009080">
    <property type="entry name" value="tRNAsynth_Ia_anticodon-bd"/>
</dbReference>
<organism evidence="19 20">
    <name type="scientific">Chondromyces crocatus</name>
    <dbReference type="NCBI Taxonomy" id="52"/>
    <lineage>
        <taxon>Bacteria</taxon>
        <taxon>Pseudomonadati</taxon>
        <taxon>Myxococcota</taxon>
        <taxon>Polyangia</taxon>
        <taxon>Polyangiales</taxon>
        <taxon>Polyangiaceae</taxon>
        <taxon>Chondromyces</taxon>
    </lineage>
</organism>
<dbReference type="STRING" id="52.CMC5_044530"/>
<evidence type="ECO:0000256" key="6">
    <source>
        <dbReference type="ARBA" id="ARBA00022490"/>
    </source>
</evidence>
<keyword evidence="20" id="KW-1185">Reference proteome</keyword>
<dbReference type="Pfam" id="PF19302">
    <property type="entry name" value="DUF5915"/>
    <property type="match status" value="1"/>
</dbReference>
<dbReference type="GO" id="GO:0000049">
    <property type="term" value="F:tRNA binding"/>
    <property type="evidence" value="ECO:0007669"/>
    <property type="project" value="InterPro"/>
</dbReference>
<evidence type="ECO:0000256" key="2">
    <source>
        <dbReference type="ARBA" id="ARBA00004496"/>
    </source>
</evidence>
<dbReference type="EC" id="6.1.1.5" evidence="5 16"/>
<evidence type="ECO:0000256" key="4">
    <source>
        <dbReference type="ARBA" id="ARBA00011245"/>
    </source>
</evidence>
<evidence type="ECO:0000256" key="10">
    <source>
        <dbReference type="ARBA" id="ARBA00022833"/>
    </source>
</evidence>
<evidence type="ECO:0000259" key="17">
    <source>
        <dbReference type="Pfam" id="PF00133"/>
    </source>
</evidence>
<keyword evidence="8" id="KW-0479">Metal-binding</keyword>
<comment type="subcellular location">
    <subcellularLocation>
        <location evidence="2">Cytoplasm</location>
    </subcellularLocation>
</comment>
<keyword evidence="11" id="KW-0067">ATP-binding</keyword>
<dbReference type="SUPFAM" id="SSF47323">
    <property type="entry name" value="Anticodon-binding domain of a subclass of class I aminoacyl-tRNA synthetases"/>
    <property type="match status" value="1"/>
</dbReference>
<feature type="domain" description="Methionyl/Valyl/Leucyl/Isoleucyl-tRNA synthetase anticodon-binding" evidence="18">
    <location>
        <begin position="878"/>
        <end position="1041"/>
    </location>
</feature>
<comment type="subunit">
    <text evidence="4">Monomer.</text>
</comment>
<dbReference type="GO" id="GO:0005737">
    <property type="term" value="C:cytoplasm"/>
    <property type="evidence" value="ECO:0007669"/>
    <property type="project" value="UniProtKB-SubCell"/>
</dbReference>
<comment type="catalytic activity">
    <reaction evidence="15">
        <text>tRNA(Ile) + L-isoleucine + ATP = L-isoleucyl-tRNA(Ile) + AMP + diphosphate</text>
        <dbReference type="Rhea" id="RHEA:11060"/>
        <dbReference type="Rhea" id="RHEA-COMP:9666"/>
        <dbReference type="Rhea" id="RHEA-COMP:9695"/>
        <dbReference type="ChEBI" id="CHEBI:30616"/>
        <dbReference type="ChEBI" id="CHEBI:33019"/>
        <dbReference type="ChEBI" id="CHEBI:58045"/>
        <dbReference type="ChEBI" id="CHEBI:78442"/>
        <dbReference type="ChEBI" id="CHEBI:78528"/>
        <dbReference type="ChEBI" id="CHEBI:456215"/>
        <dbReference type="EC" id="6.1.1.5"/>
    </reaction>
</comment>
<dbReference type="CDD" id="cd07961">
    <property type="entry name" value="Anticodon_Ia_Ile_ABEc"/>
    <property type="match status" value="1"/>
</dbReference>
<dbReference type="OrthoDB" id="9810365at2"/>
<dbReference type="InterPro" id="IPR014729">
    <property type="entry name" value="Rossmann-like_a/b/a_fold"/>
</dbReference>